<dbReference type="RefSeq" id="WP_013604368.1">
    <property type="nucleotide sequence ID" value="NC_015151.1"/>
</dbReference>
<dbReference type="EMBL" id="CP002529">
    <property type="protein sequence ID" value="ADY01206.1"/>
    <property type="molecule type" value="Genomic_DNA"/>
</dbReference>
<evidence type="ECO:0000313" key="3">
    <source>
        <dbReference type="EMBL" id="ADY01206.1"/>
    </source>
</evidence>
<dbReference type="GeneID" id="10288650"/>
<dbReference type="KEGG" id="vmo:VMUT_0998"/>
<evidence type="ECO:0000256" key="2">
    <source>
        <dbReference type="SAM" id="Phobius"/>
    </source>
</evidence>
<dbReference type="HOGENOM" id="CLU_251715_0_0_2"/>
<dbReference type="STRING" id="985053.VMUT_0998"/>
<feature type="transmembrane region" description="Helical" evidence="2">
    <location>
        <begin position="148"/>
        <end position="170"/>
    </location>
</feature>
<evidence type="ECO:0000313" key="4">
    <source>
        <dbReference type="Proteomes" id="UP000007485"/>
    </source>
</evidence>
<feature type="transmembrane region" description="Helical" evidence="2">
    <location>
        <begin position="177"/>
        <end position="195"/>
    </location>
</feature>
<dbReference type="Proteomes" id="UP000007485">
    <property type="component" value="Chromosome"/>
</dbReference>
<proteinExistence type="predicted"/>
<accession>F0QXG7</accession>
<feature type="transmembrane region" description="Helical" evidence="2">
    <location>
        <begin position="74"/>
        <end position="99"/>
    </location>
</feature>
<dbReference type="eggNOG" id="arCOG13765">
    <property type="taxonomic scope" value="Archaea"/>
</dbReference>
<dbReference type="OrthoDB" id="380652at2157"/>
<sequence length="1431" mass="157445">MLGLLGYALLIEGLVAIIYGLVRGGLDVRRFVLAGTALVLAYFLPSILGIIPPGSPTYLMLYREVEGLVRDWSVVYYSVAYAGLAWASGMTVLNVIALLSTFGLVTVPLQYLTVVESVGWFIDPIADLILAVMHIAQVMTAVLHTIAYLAWFSYAVAPMIIAVAVPLMVMGRTRASGVALFVLTLTILFITTIAARDAMVAARLQLMNETVAFMSWLTHNAPNATVRGFLVLSSPYPYLASGLLYGVNYTVVGKSTMPTEYPVTQFTAFTQSVTLINALGVPRISNVTFLWLGIDPTYNCLLLTYIGNESAYEPCDSWHYLNSNSTYAEVIDFGGPPFNVVTATINGSAVYTGAWEWLDTPNQYSVNYSNNTVTINFTIDVPPMHCINVTSPKTHMVHKVCQPGTAEAMLWFFAGNAMINVPTNVGNSTRCQYAVSPSSLYREVSIEVEENAIKALIDKLNEEIAIGRGITGLGRSLSLSLPNPYPWGYAQKEAAITCTNWLNRTVPVSGSIVIIGNINNPWFAYAPIGLSPSTSWVINSIVVGSGGLLSGWAQINGLLMDIGYFVPRWLAESVAIFGLLDAGLWLVGFPTMLGPAWAVLGNVVMDLSLILYLQVAGVRRVLGRLIRRARSSVGSRLRGFREGVASGIHRHGRLGKIAKPLMALHHSYSRASALVRMAFRSRLNNPAIARLSRYAAHPYSSLLEDLEARFRSGAAVHRESGRRGLARMAMAGAYTAWFLREYPRVRGMGERGRLHEVAGLRFRGGVELDRRAYAHYGGNPRTDLPTHLLTKSLVRRVGVEDAVHGVEAVLNTPLALISGAAASDSVRALARQLIGRFGVERTSRASAKIVAASMAPYVRELHRRALVSMRRLGEAKEVIKALVGGELHRLVELSQLMGVDYEKAKELLNNALSARVNALMPRYLGDGRVRDSARVGIKHITDVLHDLRGSVVLSHEALRPLINAFMDNARAVEVINNWWVKHSERVGKAISSGVSNEDLMLINRLSVRELTKALEPFVRARYREALEARARELATKEALPTAVGEFLRAVRYGDWARERLRGVREYRAFMREYGRLLRGGFEALGEGRLFSEVFPRIAEIARDDLLVDSAIKLHLATTAREGVVERLSGGSRSSLINLIDYSDSIRRQPMVALLELLNSLGVDLNKAIDWQSYSELYGRLGIKPSELRALLRALRALVEDGVVNEGEVERRARDLLVKASSAKPDVDVFREFHRDLWRAVLRSARDARPGDFIGVRSIDDDRLRELLVRYMPPELTIELLSQIRGYTVEEVGAVLSNLRSYLASLIEELRDELRGLEARLGDAIGNGRVGETDGLGREVGGLRRRLMLHERLLSAVNNALGALTSSEPIDIRTQLLRRSARSIREALDGLGGGFEGLVDGYRASNLLDALAVVDSIIEGLRSYVGKPSQPN</sequence>
<protein>
    <submittedName>
        <fullName evidence="3">Uncharacterized protein</fullName>
    </submittedName>
</protein>
<keyword evidence="1" id="KW-0175">Coiled coil</keyword>
<gene>
    <name evidence="3" type="ordered locus">VMUT_0998</name>
</gene>
<evidence type="ECO:0000256" key="1">
    <source>
        <dbReference type="SAM" id="Coils"/>
    </source>
</evidence>
<keyword evidence="2" id="KW-0472">Membrane</keyword>
<feature type="transmembrane region" description="Helical" evidence="2">
    <location>
        <begin position="31"/>
        <end position="54"/>
    </location>
</feature>
<feature type="transmembrane region" description="Helical" evidence="2">
    <location>
        <begin position="6"/>
        <end position="22"/>
    </location>
</feature>
<name>F0QXG7_VULM7</name>
<feature type="coiled-coil region" evidence="1">
    <location>
        <begin position="1299"/>
        <end position="1326"/>
    </location>
</feature>
<reference evidence="3 4" key="1">
    <citation type="journal article" date="2011" name="J. Bacteriol.">
        <title>Complete genome sequence of 'Vulcanisaeta moutnovskia' strain 768-28, a novel member of the hyperthermophilic crenarchaeal genus vulcanisaeta.</title>
        <authorList>
            <person name="Gumerov V.M."/>
            <person name="Mardanov A.V."/>
            <person name="Beletsky A.V."/>
            <person name="Prokofeva M.I."/>
            <person name="Bonch-Osmolovskaya E.A."/>
            <person name="Ravin N.V."/>
            <person name="Skryabin K.G."/>
        </authorList>
    </citation>
    <scope>NUCLEOTIDE SEQUENCE [LARGE SCALE GENOMIC DNA]</scope>
    <source>
        <strain evidence="3 4">768-28</strain>
    </source>
</reference>
<organism evidence="3 4">
    <name type="scientific">Vulcanisaeta moutnovskia (strain 768-28)</name>
    <dbReference type="NCBI Taxonomy" id="985053"/>
    <lineage>
        <taxon>Archaea</taxon>
        <taxon>Thermoproteota</taxon>
        <taxon>Thermoprotei</taxon>
        <taxon>Thermoproteales</taxon>
        <taxon>Thermoproteaceae</taxon>
        <taxon>Vulcanisaeta</taxon>
    </lineage>
</organism>
<keyword evidence="2" id="KW-0812">Transmembrane</keyword>
<keyword evidence="4" id="KW-1185">Reference proteome</keyword>
<feature type="transmembrane region" description="Helical" evidence="2">
    <location>
        <begin position="111"/>
        <end position="136"/>
    </location>
</feature>
<keyword evidence="2" id="KW-1133">Transmembrane helix</keyword>